<reference evidence="2 3" key="1">
    <citation type="submission" date="2016-06" db="EMBL/GenBank/DDBJ databases">
        <authorList>
            <person name="Kjaerup R.B."/>
            <person name="Dalgaard T.S."/>
            <person name="Juul-Madsen H.R."/>
        </authorList>
    </citation>
    <scope>NUCLEOTIDE SEQUENCE [LARGE SCALE GENOMIC DNA]</scope>
    <source>
        <strain evidence="2 3">DSM 44871</strain>
    </source>
</reference>
<feature type="domain" description="N-acetyltransferase" evidence="1">
    <location>
        <begin position="201"/>
        <end position="363"/>
    </location>
</feature>
<gene>
    <name evidence="2" type="ORF">GA0070561_0709</name>
</gene>
<organism evidence="2 3">
    <name type="scientific">Micromonospora saelicesensis</name>
    <dbReference type="NCBI Taxonomy" id="285676"/>
    <lineage>
        <taxon>Bacteria</taxon>
        <taxon>Bacillati</taxon>
        <taxon>Actinomycetota</taxon>
        <taxon>Actinomycetes</taxon>
        <taxon>Micromonosporales</taxon>
        <taxon>Micromonosporaceae</taxon>
        <taxon>Micromonospora</taxon>
    </lineage>
</organism>
<dbReference type="CDD" id="cd04301">
    <property type="entry name" value="NAT_SF"/>
    <property type="match status" value="2"/>
</dbReference>
<dbReference type="GO" id="GO:1990189">
    <property type="term" value="F:protein N-terminal-serine acetyltransferase activity"/>
    <property type="evidence" value="ECO:0007669"/>
    <property type="project" value="TreeGrafter"/>
</dbReference>
<dbReference type="InterPro" id="IPR016181">
    <property type="entry name" value="Acyl_CoA_acyltransferase"/>
</dbReference>
<evidence type="ECO:0000313" key="2">
    <source>
        <dbReference type="EMBL" id="SCE66687.1"/>
    </source>
</evidence>
<dbReference type="PANTHER" id="PTHR43441:SF10">
    <property type="entry name" value="ACETYLTRANSFERASE"/>
    <property type="match status" value="1"/>
</dbReference>
<dbReference type="GO" id="GO:0005737">
    <property type="term" value="C:cytoplasm"/>
    <property type="evidence" value="ECO:0007669"/>
    <property type="project" value="TreeGrafter"/>
</dbReference>
<accession>A0A1C4U502</accession>
<dbReference type="Pfam" id="PF13302">
    <property type="entry name" value="Acetyltransf_3"/>
    <property type="match status" value="2"/>
</dbReference>
<dbReference type="RefSeq" id="WP_091393987.1">
    <property type="nucleotide sequence ID" value="NZ_FMCR01000001.1"/>
</dbReference>
<dbReference type="GO" id="GO:0008999">
    <property type="term" value="F:protein-N-terminal-alanine acetyltransferase activity"/>
    <property type="evidence" value="ECO:0007669"/>
    <property type="project" value="TreeGrafter"/>
</dbReference>
<name>A0A1C4U502_9ACTN</name>
<dbReference type="EMBL" id="FMCR01000001">
    <property type="protein sequence ID" value="SCE66687.1"/>
    <property type="molecule type" value="Genomic_DNA"/>
</dbReference>
<sequence length="370" mass="39229">MNLRPVVEAHGVRLRPFRAQDSADVVDGCADPLTQRFVSNLPTPYTETDARWWIDVGAPAAWTGGGTAYAVADPATDRLLGAVGLNNPVPARGQVEIGYWMRPAARGHGLATAATRALSEHAFAAGAARLELLTEPENAPSQRVALAAGFRYEGLRRSAGASRGEGRHDLLAWVRVAGDPPGPAARLLPDLPGGVLTDEVVALRPLAPDDAALMYRLHSRPEVVANQAPPVPPTREAMERRCRLAQSGWLTGEIARLMITDVASGEPVGSCGLSYTDVAAGEASVGYALLPDWRGRGYATRAVRLLAGWAFGSAGIARLSAGTVPDNSASHRVLERVGFRRESVQRGRLPGLAGARLDDLTFALLPADLR</sequence>
<evidence type="ECO:0000259" key="1">
    <source>
        <dbReference type="PROSITE" id="PS51186"/>
    </source>
</evidence>
<dbReference type="PANTHER" id="PTHR43441">
    <property type="entry name" value="RIBOSOMAL-PROTEIN-SERINE ACETYLTRANSFERASE"/>
    <property type="match status" value="1"/>
</dbReference>
<dbReference type="InterPro" id="IPR000182">
    <property type="entry name" value="GNAT_dom"/>
</dbReference>
<dbReference type="STRING" id="285676.GA0070561_0709"/>
<dbReference type="PROSITE" id="PS51186">
    <property type="entry name" value="GNAT"/>
    <property type="match status" value="2"/>
</dbReference>
<dbReference type="InterPro" id="IPR051908">
    <property type="entry name" value="Ribosomal_N-acetyltransferase"/>
</dbReference>
<dbReference type="SUPFAM" id="SSF55729">
    <property type="entry name" value="Acyl-CoA N-acyltransferases (Nat)"/>
    <property type="match status" value="2"/>
</dbReference>
<dbReference type="Gene3D" id="3.40.630.30">
    <property type="match status" value="2"/>
</dbReference>
<dbReference type="Proteomes" id="UP000198864">
    <property type="component" value="Unassembled WGS sequence"/>
</dbReference>
<feature type="domain" description="N-acetyltransferase" evidence="1">
    <location>
        <begin position="12"/>
        <end position="177"/>
    </location>
</feature>
<evidence type="ECO:0000313" key="3">
    <source>
        <dbReference type="Proteomes" id="UP000198864"/>
    </source>
</evidence>
<keyword evidence="2" id="KW-0808">Transferase</keyword>
<protein>
    <submittedName>
        <fullName evidence="2">Protein N-acetyltransferase, RimJ/RimL family</fullName>
    </submittedName>
</protein>
<proteinExistence type="predicted"/>
<dbReference type="AlphaFoldDB" id="A0A1C4U502"/>